<dbReference type="Pfam" id="PF23951">
    <property type="entry name" value="DUF7282"/>
    <property type="match status" value="1"/>
</dbReference>
<dbReference type="AlphaFoldDB" id="A0A2H0N826"/>
<dbReference type="Proteomes" id="UP000229893">
    <property type="component" value="Unassembled WGS sequence"/>
</dbReference>
<feature type="transmembrane region" description="Helical" evidence="2">
    <location>
        <begin position="36"/>
        <end position="54"/>
    </location>
</feature>
<keyword evidence="2" id="KW-1133">Transmembrane helix</keyword>
<feature type="region of interest" description="Disordered" evidence="1">
    <location>
        <begin position="1"/>
        <end position="28"/>
    </location>
</feature>
<organism evidence="4 5">
    <name type="scientific">Candidatus Liptonbacteria bacterium CG11_big_fil_rev_8_21_14_0_20_35_14</name>
    <dbReference type="NCBI Taxonomy" id="1974634"/>
    <lineage>
        <taxon>Bacteria</taxon>
        <taxon>Candidatus Liptoniibacteriota</taxon>
    </lineage>
</organism>
<evidence type="ECO:0000313" key="4">
    <source>
        <dbReference type="EMBL" id="PIR05044.1"/>
    </source>
</evidence>
<gene>
    <name evidence="4" type="ORF">COV57_01185</name>
</gene>
<dbReference type="EMBL" id="PCWO01000018">
    <property type="protein sequence ID" value="PIR05044.1"/>
    <property type="molecule type" value="Genomic_DNA"/>
</dbReference>
<comment type="caution">
    <text evidence="4">The sequence shown here is derived from an EMBL/GenBank/DDBJ whole genome shotgun (WGS) entry which is preliminary data.</text>
</comment>
<reference evidence="4 5" key="1">
    <citation type="submission" date="2017-09" db="EMBL/GenBank/DDBJ databases">
        <title>Depth-based differentiation of microbial function through sediment-hosted aquifers and enrichment of novel symbionts in the deep terrestrial subsurface.</title>
        <authorList>
            <person name="Probst A.J."/>
            <person name="Ladd B."/>
            <person name="Jarett J.K."/>
            <person name="Geller-Mcgrath D.E."/>
            <person name="Sieber C.M."/>
            <person name="Emerson J.B."/>
            <person name="Anantharaman K."/>
            <person name="Thomas B.C."/>
            <person name="Malmstrom R."/>
            <person name="Stieglmeier M."/>
            <person name="Klingl A."/>
            <person name="Woyke T."/>
            <person name="Ryan C.M."/>
            <person name="Banfield J.F."/>
        </authorList>
    </citation>
    <scope>NUCLEOTIDE SEQUENCE [LARGE SCALE GENOMIC DNA]</scope>
    <source>
        <strain evidence="4">CG11_big_fil_rev_8_21_14_0_20_35_14</strain>
    </source>
</reference>
<name>A0A2H0N826_9BACT</name>
<dbReference type="InterPro" id="IPR055706">
    <property type="entry name" value="Slg1/2_DUF7282"/>
</dbReference>
<feature type="compositionally biased region" description="Acidic residues" evidence="1">
    <location>
        <begin position="16"/>
        <end position="27"/>
    </location>
</feature>
<keyword evidence="2" id="KW-0472">Membrane</keyword>
<sequence>MNDQNNNYEENKDAEISPEDTVEDDEEKSSGLGRKIIITIIVIALLVIGAYYLAGSSSNKSENNIDQNEESLDQEINEESNKEIMSSLITVNDQLAGDSVLVSSVTLPVSGWVAIEDNLNGERGNTLGAVWLPSGSHSNQAIELLRSTISGSEYFVVLRSDPSGDHVFNRQEDPEILNESGEIIITSFQAN</sequence>
<evidence type="ECO:0000313" key="5">
    <source>
        <dbReference type="Proteomes" id="UP000229893"/>
    </source>
</evidence>
<feature type="domain" description="DUF7282" evidence="3">
    <location>
        <begin position="89"/>
        <end position="187"/>
    </location>
</feature>
<proteinExistence type="predicted"/>
<evidence type="ECO:0000256" key="1">
    <source>
        <dbReference type="SAM" id="MobiDB-lite"/>
    </source>
</evidence>
<evidence type="ECO:0000259" key="3">
    <source>
        <dbReference type="Pfam" id="PF23951"/>
    </source>
</evidence>
<evidence type="ECO:0000256" key="2">
    <source>
        <dbReference type="SAM" id="Phobius"/>
    </source>
</evidence>
<accession>A0A2H0N826</accession>
<protein>
    <recommendedName>
        <fullName evidence="3">DUF7282 domain-containing protein</fullName>
    </recommendedName>
</protein>
<keyword evidence="2" id="KW-0812">Transmembrane</keyword>